<reference evidence="4" key="2">
    <citation type="submission" date="2023-11" db="UniProtKB">
        <authorList>
            <consortium name="WormBaseParasite"/>
        </authorList>
    </citation>
    <scope>IDENTIFICATION</scope>
</reference>
<dbReference type="AlphaFoldDB" id="A0AA85K066"/>
<keyword evidence="3" id="KW-1185">Reference proteome</keyword>
<feature type="coiled-coil region" evidence="1">
    <location>
        <begin position="56"/>
        <end position="83"/>
    </location>
</feature>
<keyword evidence="1" id="KW-0175">Coiled coil</keyword>
<feature type="region of interest" description="Disordered" evidence="2">
    <location>
        <begin position="331"/>
        <end position="394"/>
    </location>
</feature>
<feature type="compositionally biased region" description="Low complexity" evidence="2">
    <location>
        <begin position="354"/>
        <end position="365"/>
    </location>
</feature>
<feature type="compositionally biased region" description="Polar residues" evidence="2">
    <location>
        <begin position="210"/>
        <end position="225"/>
    </location>
</feature>
<evidence type="ECO:0000313" key="3">
    <source>
        <dbReference type="Proteomes" id="UP000050795"/>
    </source>
</evidence>
<dbReference type="Proteomes" id="UP000050795">
    <property type="component" value="Unassembled WGS sequence"/>
</dbReference>
<evidence type="ECO:0000313" key="4">
    <source>
        <dbReference type="WBParaSite" id="TREG1_64720.1"/>
    </source>
</evidence>
<protein>
    <submittedName>
        <fullName evidence="4">Uncharacterized protein</fullName>
    </submittedName>
</protein>
<feature type="compositionally biased region" description="Acidic residues" evidence="2">
    <location>
        <begin position="343"/>
        <end position="353"/>
    </location>
</feature>
<reference evidence="3" key="1">
    <citation type="submission" date="2022-06" db="EMBL/GenBank/DDBJ databases">
        <authorList>
            <person name="Berger JAMES D."/>
            <person name="Berger JAMES D."/>
        </authorList>
    </citation>
    <scope>NUCLEOTIDE SEQUENCE [LARGE SCALE GENOMIC DNA]</scope>
</reference>
<dbReference type="WBParaSite" id="TREG1_64720.1">
    <property type="protein sequence ID" value="TREG1_64720.1"/>
    <property type="gene ID" value="TREG1_64720"/>
</dbReference>
<accession>A0AA85K066</accession>
<organism evidence="3 4">
    <name type="scientific">Trichobilharzia regenti</name>
    <name type="common">Nasal bird schistosome</name>
    <dbReference type="NCBI Taxonomy" id="157069"/>
    <lineage>
        <taxon>Eukaryota</taxon>
        <taxon>Metazoa</taxon>
        <taxon>Spiralia</taxon>
        <taxon>Lophotrochozoa</taxon>
        <taxon>Platyhelminthes</taxon>
        <taxon>Trematoda</taxon>
        <taxon>Digenea</taxon>
        <taxon>Strigeidida</taxon>
        <taxon>Schistosomatoidea</taxon>
        <taxon>Schistosomatidae</taxon>
        <taxon>Trichobilharzia</taxon>
    </lineage>
</organism>
<name>A0AA85K066_TRIRE</name>
<feature type="region of interest" description="Disordered" evidence="2">
    <location>
        <begin position="192"/>
        <end position="230"/>
    </location>
</feature>
<sequence length="471" mass="54558">MTRSNYYDEIAYLMAKIHTCREKRMELMKEYASIEHSDSYRNDSFYNQVIQYKIDLNRICDNIQKVEKRQTDLKRQFERIQHDINAKIHDNNALNTRQSSSMPLSGVTPSLLDKNGKHAIIGEKSGENILKPHLSGLSTSTGRKSIFADRHHDKIQNNRKKDTGVSCSQLQQVIKRTKQILDAQELTLNSISFDTTHNNDGDDDDNNNNEGMTSYKQPTTNNATEHQIDYNDEIKSIEVNEKKKKETFSHPVSNACTLSESKCLEFPEKLFYNINASPVLCYKQQQQQRSSSTSSFSSHNSTISFVNINNNHDKCIEKKFKANNLQQSIIENFPQINEKDKDNTEEEEEEEVEQQQQLRQQQQQQNEKDDEGGDREDTTNTSVSDENNRLQRGQSYEEFLAKATFSIEEYTCNYVNESNDHESEFDSALLENHEDMEKSNKLPDMNSTNLLSSWTTYKTEELADESDSFYD</sequence>
<proteinExistence type="predicted"/>
<evidence type="ECO:0000256" key="2">
    <source>
        <dbReference type="SAM" id="MobiDB-lite"/>
    </source>
</evidence>
<evidence type="ECO:0000256" key="1">
    <source>
        <dbReference type="SAM" id="Coils"/>
    </source>
</evidence>
<feature type="compositionally biased region" description="Polar residues" evidence="2">
    <location>
        <begin position="379"/>
        <end position="394"/>
    </location>
</feature>